<accession>A0ABS7G758</accession>
<dbReference type="Proteomes" id="UP000774570">
    <property type="component" value="Unassembled WGS sequence"/>
</dbReference>
<dbReference type="InterPro" id="IPR023365">
    <property type="entry name" value="Sortase_dom-sf"/>
</dbReference>
<sequence length="133" mass="13024">MTIPRIGVNAPLARVGLGAGGAIAGPPPEEPGLAGWFAGGPTPGRPGAAVLVGDLVFARLADLRAGDLVGVVRADDTVAVFRVVGSAAPPEGGYRAPSRPGGAAPELRLVSGDLVVYAAFTAAYGVADLTGAL</sequence>
<dbReference type="InterPro" id="IPR042001">
    <property type="entry name" value="Sortase_F"/>
</dbReference>
<protein>
    <submittedName>
        <fullName evidence="2">Uncharacterized protein</fullName>
    </submittedName>
</protein>
<name>A0ABS7G758_9ACTN</name>
<dbReference type="EMBL" id="JAIBOA010000034">
    <property type="protein sequence ID" value="MBW8487463.1"/>
    <property type="molecule type" value="Genomic_DNA"/>
</dbReference>
<dbReference type="Gene3D" id="2.40.260.10">
    <property type="entry name" value="Sortase"/>
    <property type="match status" value="1"/>
</dbReference>
<gene>
    <name evidence="2" type="ORF">K1Y72_34275</name>
</gene>
<reference evidence="2 3" key="1">
    <citation type="submission" date="2021-07" db="EMBL/GenBank/DDBJ databases">
        <title>Actinomadura sp. PM05-2 isolated from lichen.</title>
        <authorList>
            <person name="Somphong A."/>
            <person name="Phongsopitanun W."/>
            <person name="Tanasupawat S."/>
            <person name="Peongsungnone V."/>
        </authorList>
    </citation>
    <scope>NUCLEOTIDE SEQUENCE [LARGE SCALE GENOMIC DNA]</scope>
    <source>
        <strain evidence="2 3">PM05-2</strain>
    </source>
</reference>
<dbReference type="CDD" id="cd05829">
    <property type="entry name" value="Sortase_F"/>
    <property type="match status" value="1"/>
</dbReference>
<evidence type="ECO:0000313" key="3">
    <source>
        <dbReference type="Proteomes" id="UP000774570"/>
    </source>
</evidence>
<proteinExistence type="predicted"/>
<evidence type="ECO:0000256" key="1">
    <source>
        <dbReference type="ARBA" id="ARBA00022801"/>
    </source>
</evidence>
<dbReference type="RefSeq" id="WP_220170688.1">
    <property type="nucleotide sequence ID" value="NZ_JAIBOA010000034.1"/>
</dbReference>
<comment type="caution">
    <text evidence="2">The sequence shown here is derived from an EMBL/GenBank/DDBJ whole genome shotgun (WGS) entry which is preliminary data.</text>
</comment>
<dbReference type="Pfam" id="PF04203">
    <property type="entry name" value="Sortase"/>
    <property type="match status" value="1"/>
</dbReference>
<dbReference type="InterPro" id="IPR005754">
    <property type="entry name" value="Sortase"/>
</dbReference>
<evidence type="ECO:0000313" key="2">
    <source>
        <dbReference type="EMBL" id="MBW8487463.1"/>
    </source>
</evidence>
<keyword evidence="3" id="KW-1185">Reference proteome</keyword>
<keyword evidence="1" id="KW-0378">Hydrolase</keyword>
<organism evidence="2 3">
    <name type="scientific">Actinomadura parmotrematis</name>
    <dbReference type="NCBI Taxonomy" id="2864039"/>
    <lineage>
        <taxon>Bacteria</taxon>
        <taxon>Bacillati</taxon>
        <taxon>Actinomycetota</taxon>
        <taxon>Actinomycetes</taxon>
        <taxon>Streptosporangiales</taxon>
        <taxon>Thermomonosporaceae</taxon>
        <taxon>Actinomadura</taxon>
    </lineage>
</organism>